<dbReference type="Pfam" id="PF02518">
    <property type="entry name" value="HATPase_c"/>
    <property type="match status" value="1"/>
</dbReference>
<keyword evidence="8" id="KW-0547">Nucleotide-binding</keyword>
<keyword evidence="11 14" id="KW-1133">Transmembrane helix</keyword>
<dbReference type="SUPFAM" id="SSF55874">
    <property type="entry name" value="ATPase domain of HSP90 chaperone/DNA topoisomerase II/histidine kinase"/>
    <property type="match status" value="1"/>
</dbReference>
<keyword evidence="13 14" id="KW-0472">Membrane</keyword>
<dbReference type="InterPro" id="IPR036890">
    <property type="entry name" value="HATPase_C_sf"/>
</dbReference>
<evidence type="ECO:0000256" key="8">
    <source>
        <dbReference type="ARBA" id="ARBA00022741"/>
    </source>
</evidence>
<name>A0ABW5REW2_9BACL</name>
<dbReference type="Proteomes" id="UP001597497">
    <property type="component" value="Unassembled WGS sequence"/>
</dbReference>
<gene>
    <name evidence="17" type="ORF">ACFSUC_18895</name>
</gene>
<dbReference type="RefSeq" id="WP_379931207.1">
    <property type="nucleotide sequence ID" value="NZ_JBHUMM010000045.1"/>
</dbReference>
<evidence type="ECO:0000256" key="2">
    <source>
        <dbReference type="ARBA" id="ARBA00004651"/>
    </source>
</evidence>
<keyword evidence="10" id="KW-0067">ATP-binding</keyword>
<dbReference type="SMART" id="SM00387">
    <property type="entry name" value="HATPase_c"/>
    <property type="match status" value="1"/>
</dbReference>
<evidence type="ECO:0000313" key="18">
    <source>
        <dbReference type="Proteomes" id="UP001597497"/>
    </source>
</evidence>
<evidence type="ECO:0000256" key="10">
    <source>
        <dbReference type="ARBA" id="ARBA00022840"/>
    </source>
</evidence>
<dbReference type="PANTHER" id="PTHR34220:SF7">
    <property type="entry name" value="SENSOR HISTIDINE KINASE YPDA"/>
    <property type="match status" value="1"/>
</dbReference>
<feature type="domain" description="Histidine kinase" evidence="15">
    <location>
        <begin position="497"/>
        <end position="608"/>
    </location>
</feature>
<organism evidence="17 18">
    <name type="scientific">Marinicrinis sediminis</name>
    <dbReference type="NCBI Taxonomy" id="1652465"/>
    <lineage>
        <taxon>Bacteria</taxon>
        <taxon>Bacillati</taxon>
        <taxon>Bacillota</taxon>
        <taxon>Bacilli</taxon>
        <taxon>Bacillales</taxon>
        <taxon>Paenibacillaceae</taxon>
    </lineage>
</organism>
<keyword evidence="9 17" id="KW-0418">Kinase</keyword>
<dbReference type="Pfam" id="PF02743">
    <property type="entry name" value="dCache_1"/>
    <property type="match status" value="1"/>
</dbReference>
<comment type="catalytic activity">
    <reaction evidence="1">
        <text>ATP + protein L-histidine = ADP + protein N-phospho-L-histidine.</text>
        <dbReference type="EC" id="2.7.13.3"/>
    </reaction>
</comment>
<dbReference type="PROSITE" id="PS50885">
    <property type="entry name" value="HAMP"/>
    <property type="match status" value="1"/>
</dbReference>
<comment type="caution">
    <text evidence="17">The sequence shown here is derived from an EMBL/GenBank/DDBJ whole genome shotgun (WGS) entry which is preliminary data.</text>
</comment>
<evidence type="ECO:0000259" key="15">
    <source>
        <dbReference type="PROSITE" id="PS50109"/>
    </source>
</evidence>
<keyword evidence="5" id="KW-0597">Phosphoprotein</keyword>
<dbReference type="Gene3D" id="6.10.340.10">
    <property type="match status" value="1"/>
</dbReference>
<evidence type="ECO:0000256" key="1">
    <source>
        <dbReference type="ARBA" id="ARBA00000085"/>
    </source>
</evidence>
<dbReference type="SMART" id="SM00304">
    <property type="entry name" value="HAMP"/>
    <property type="match status" value="1"/>
</dbReference>
<dbReference type="PANTHER" id="PTHR34220">
    <property type="entry name" value="SENSOR HISTIDINE KINASE YPDA"/>
    <property type="match status" value="1"/>
</dbReference>
<accession>A0ABW5REW2</accession>
<dbReference type="Pfam" id="PF06580">
    <property type="entry name" value="His_kinase"/>
    <property type="match status" value="1"/>
</dbReference>
<proteinExistence type="predicted"/>
<keyword evidence="12" id="KW-0902">Two-component regulatory system</keyword>
<dbReference type="InterPro" id="IPR010559">
    <property type="entry name" value="Sig_transdc_His_kin_internal"/>
</dbReference>
<evidence type="ECO:0000313" key="17">
    <source>
        <dbReference type="EMBL" id="MFD2673622.1"/>
    </source>
</evidence>
<evidence type="ECO:0000256" key="3">
    <source>
        <dbReference type="ARBA" id="ARBA00012438"/>
    </source>
</evidence>
<protein>
    <recommendedName>
        <fullName evidence="3">histidine kinase</fullName>
        <ecNumber evidence="3">2.7.13.3</ecNumber>
    </recommendedName>
</protein>
<comment type="subcellular location">
    <subcellularLocation>
        <location evidence="2">Cell membrane</location>
        <topology evidence="2">Multi-pass membrane protein</topology>
    </subcellularLocation>
</comment>
<dbReference type="PROSITE" id="PS50109">
    <property type="entry name" value="HIS_KIN"/>
    <property type="match status" value="1"/>
</dbReference>
<sequence length="617" mass="70493">MLGRIRFLPRHFTIRSKMIIAFIAVSLISVLMMSIISKNVYTDNAVQDFKRISDSAARQLHDQLNDYFLQIKYTTEGFIGDRLVQNWLNGSLPPMSAKMEKAVEEKIEEELTFYLLSSCRECFGIFLVTPDQRMISYTHLPVKLANTEQNHWIKEPFTDSTKVLAMHESHLLSNRDIPVLSLLLPVFSIENGALIGRIVIDIHFDEIAHMFSNSILGPAGTQFVVDADHTIVYHPRQEWIGRHIAETELAALDMDAAIDQQSLLQQWKGNQMLVGVSKMKQTGWKLVSMAPLSEMAPGIEAANQATLYVTLFVIMLILIVVPIMSNRFVRPIHRLVRVLGKVEKGDMQARVTVQRGRDEMQILNYRFNRMLDQLDHLVHTVSEMKVKEVEQLLRQKEAQIQSLQHQINPHFLYNTLDIIKSIAYLGKNEIVVDMTHHLADFYRYTSKSKQMEVLLRDELNHLKTYLAIIHTRFPTGFHSEIIVNERYLNGYAVKLTLQPIVENAVKYAVEPAGGIGTIRINAYEVQNDLVLEISDNGKGIPADKLKELEQKLDEMNQHRSGQYIQDRSLGIANVHARIRLKFGPPYGVQIASFPDRGTVVSLRIPYTKGQDETEKDA</sequence>
<dbReference type="InterPro" id="IPR033479">
    <property type="entry name" value="dCache_1"/>
</dbReference>
<keyword evidence="6 17" id="KW-0808">Transferase</keyword>
<evidence type="ECO:0000256" key="12">
    <source>
        <dbReference type="ARBA" id="ARBA00023012"/>
    </source>
</evidence>
<dbReference type="Gene3D" id="3.30.565.10">
    <property type="entry name" value="Histidine kinase-like ATPase, C-terminal domain"/>
    <property type="match status" value="1"/>
</dbReference>
<dbReference type="EMBL" id="JBHUMM010000045">
    <property type="protein sequence ID" value="MFD2673622.1"/>
    <property type="molecule type" value="Genomic_DNA"/>
</dbReference>
<dbReference type="InterPro" id="IPR005467">
    <property type="entry name" value="His_kinase_dom"/>
</dbReference>
<keyword evidence="4" id="KW-1003">Cell membrane</keyword>
<dbReference type="SUPFAM" id="SSF158472">
    <property type="entry name" value="HAMP domain-like"/>
    <property type="match status" value="1"/>
</dbReference>
<dbReference type="Gene3D" id="3.30.450.20">
    <property type="entry name" value="PAS domain"/>
    <property type="match status" value="2"/>
</dbReference>
<keyword evidence="18" id="KW-1185">Reference proteome</keyword>
<feature type="transmembrane region" description="Helical" evidence="14">
    <location>
        <begin position="20"/>
        <end position="41"/>
    </location>
</feature>
<evidence type="ECO:0000259" key="16">
    <source>
        <dbReference type="PROSITE" id="PS50885"/>
    </source>
</evidence>
<reference evidence="18" key="1">
    <citation type="journal article" date="2019" name="Int. J. Syst. Evol. Microbiol.">
        <title>The Global Catalogue of Microorganisms (GCM) 10K type strain sequencing project: providing services to taxonomists for standard genome sequencing and annotation.</title>
        <authorList>
            <consortium name="The Broad Institute Genomics Platform"/>
            <consortium name="The Broad Institute Genome Sequencing Center for Infectious Disease"/>
            <person name="Wu L."/>
            <person name="Ma J."/>
        </authorList>
    </citation>
    <scope>NUCLEOTIDE SEQUENCE [LARGE SCALE GENOMIC DNA]</scope>
    <source>
        <strain evidence="18">KCTC 33676</strain>
    </source>
</reference>
<dbReference type="GO" id="GO:0004673">
    <property type="term" value="F:protein histidine kinase activity"/>
    <property type="evidence" value="ECO:0007669"/>
    <property type="project" value="UniProtKB-EC"/>
</dbReference>
<evidence type="ECO:0000256" key="5">
    <source>
        <dbReference type="ARBA" id="ARBA00022553"/>
    </source>
</evidence>
<evidence type="ECO:0000256" key="11">
    <source>
        <dbReference type="ARBA" id="ARBA00022989"/>
    </source>
</evidence>
<evidence type="ECO:0000256" key="6">
    <source>
        <dbReference type="ARBA" id="ARBA00022679"/>
    </source>
</evidence>
<feature type="domain" description="HAMP" evidence="16">
    <location>
        <begin position="326"/>
        <end position="379"/>
    </location>
</feature>
<dbReference type="CDD" id="cd06225">
    <property type="entry name" value="HAMP"/>
    <property type="match status" value="1"/>
</dbReference>
<dbReference type="EC" id="2.7.13.3" evidence="3"/>
<dbReference type="InterPro" id="IPR003660">
    <property type="entry name" value="HAMP_dom"/>
</dbReference>
<dbReference type="InterPro" id="IPR003594">
    <property type="entry name" value="HATPase_dom"/>
</dbReference>
<dbReference type="Pfam" id="PF00672">
    <property type="entry name" value="HAMP"/>
    <property type="match status" value="1"/>
</dbReference>
<dbReference type="CDD" id="cd12912">
    <property type="entry name" value="PDC2_MCP_like"/>
    <property type="match status" value="1"/>
</dbReference>
<evidence type="ECO:0000256" key="9">
    <source>
        <dbReference type="ARBA" id="ARBA00022777"/>
    </source>
</evidence>
<evidence type="ECO:0000256" key="13">
    <source>
        <dbReference type="ARBA" id="ARBA00023136"/>
    </source>
</evidence>
<evidence type="ECO:0000256" key="4">
    <source>
        <dbReference type="ARBA" id="ARBA00022475"/>
    </source>
</evidence>
<evidence type="ECO:0000256" key="7">
    <source>
        <dbReference type="ARBA" id="ARBA00022692"/>
    </source>
</evidence>
<feature type="transmembrane region" description="Helical" evidence="14">
    <location>
        <begin position="305"/>
        <end position="324"/>
    </location>
</feature>
<dbReference type="InterPro" id="IPR050640">
    <property type="entry name" value="Bact_2-comp_sensor_kinase"/>
</dbReference>
<keyword evidence="7 14" id="KW-0812">Transmembrane</keyword>
<evidence type="ECO:0000256" key="14">
    <source>
        <dbReference type="SAM" id="Phobius"/>
    </source>
</evidence>